<accession>A0A930UHA4</accession>
<gene>
    <name evidence="2" type="ORF">ISN26_02070</name>
</gene>
<name>A0A930UHA4_9GAMM</name>
<protein>
    <submittedName>
        <fullName evidence="2">DUF3883 domain-containing protein</fullName>
    </submittedName>
</protein>
<reference evidence="2" key="1">
    <citation type="submission" date="2020-10" db="EMBL/GenBank/DDBJ databases">
        <title>An improved Amphimedon queenslandica hologenome assembly reveals how three proteobacterial symbionts can extend the metabolic phenotypic of their marine sponge host.</title>
        <authorList>
            <person name="Degnan B."/>
            <person name="Degnan S."/>
            <person name="Xiang X."/>
        </authorList>
    </citation>
    <scope>NUCLEOTIDE SEQUENCE</scope>
    <source>
        <strain evidence="2">AqS2</strain>
    </source>
</reference>
<dbReference type="InterPro" id="IPR024975">
    <property type="entry name" value="NOV_C"/>
</dbReference>
<sequence length="317" mass="36971">MPSNILRHEKIGSTLIIKIVLERLQQGAAAMDDIREHAASREHGAYEAMLGCLSLLLDLGYIKEVKGRYSSVQGFHGHRFLEDFTKMLNDEGILRKLFNQKAVVRDGGRIYINNKGIPLECSQIRNFFFDSKIILKEEEYLYRYYVSDSYVDLFLSKVLPFVDKGLRHRITLKELEKSLEDKAERGKEAEKFVLKYEQEARQKHPGWENIRIISEEDVGAGYDIQSYQSDASTELDKFIEVKSYFSSRRFYWSRNELERAEELGSQYCLYIVDSSRIGEQGYEPEIIENPCKRLEGWTETCETLRYDPEPRGPEKAE</sequence>
<dbReference type="Proteomes" id="UP000604381">
    <property type="component" value="Unassembled WGS sequence"/>
</dbReference>
<feature type="domain" description="Protein NO VEIN C-terminal" evidence="1">
    <location>
        <begin position="189"/>
        <end position="273"/>
    </location>
</feature>
<dbReference type="EMBL" id="JADHEI010000028">
    <property type="protein sequence ID" value="MBF2734867.1"/>
    <property type="molecule type" value="Genomic_DNA"/>
</dbReference>
<comment type="caution">
    <text evidence="2">The sequence shown here is derived from an EMBL/GenBank/DDBJ whole genome shotgun (WGS) entry which is preliminary data.</text>
</comment>
<evidence type="ECO:0000313" key="2">
    <source>
        <dbReference type="EMBL" id="MBF2734867.1"/>
    </source>
</evidence>
<dbReference type="Pfam" id="PF13020">
    <property type="entry name" value="NOV_C"/>
    <property type="match status" value="1"/>
</dbReference>
<keyword evidence="3" id="KW-1185">Reference proteome</keyword>
<proteinExistence type="predicted"/>
<evidence type="ECO:0000313" key="3">
    <source>
        <dbReference type="Proteomes" id="UP000604381"/>
    </source>
</evidence>
<evidence type="ECO:0000259" key="1">
    <source>
        <dbReference type="Pfam" id="PF13020"/>
    </source>
</evidence>
<organism evidence="2 3">
    <name type="scientific">Candidatus Amphirhobacter heronislandensis</name>
    <dbReference type="NCBI Taxonomy" id="1732024"/>
    <lineage>
        <taxon>Bacteria</taxon>
        <taxon>Pseudomonadati</taxon>
        <taxon>Pseudomonadota</taxon>
        <taxon>Gammaproteobacteria</taxon>
        <taxon>Candidatus Tethybacterales</taxon>
        <taxon>Candidatus Tethybacteraceae</taxon>
        <taxon>Candidatus Amphirhobacter</taxon>
    </lineage>
</organism>
<dbReference type="AlphaFoldDB" id="A0A930UHA4"/>